<feature type="region of interest" description="Disordered" evidence="1">
    <location>
        <begin position="1508"/>
        <end position="1540"/>
    </location>
</feature>
<dbReference type="Pfam" id="PF24498">
    <property type="entry name" value="Ig_TMEM131L_3"/>
    <property type="match status" value="1"/>
</dbReference>
<feature type="region of interest" description="Disordered" evidence="1">
    <location>
        <begin position="598"/>
        <end position="617"/>
    </location>
</feature>
<dbReference type="OrthoDB" id="168404at2759"/>
<accession>A0A423TV24</accession>
<dbReference type="PANTHER" id="PTHR22050:SF0">
    <property type="entry name" value="TRANSMEMBRANE PROTEIN 131 HOMOLOG"/>
    <property type="match status" value="1"/>
</dbReference>
<feature type="transmembrane region" description="Helical" evidence="2">
    <location>
        <begin position="56"/>
        <end position="74"/>
    </location>
</feature>
<dbReference type="EMBL" id="QCYY01001135">
    <property type="protein sequence ID" value="ROT80284.1"/>
    <property type="molecule type" value="Genomic_DNA"/>
</dbReference>
<organism evidence="6 7">
    <name type="scientific">Penaeus vannamei</name>
    <name type="common">Whiteleg shrimp</name>
    <name type="synonym">Litopenaeus vannamei</name>
    <dbReference type="NCBI Taxonomy" id="6689"/>
    <lineage>
        <taxon>Eukaryota</taxon>
        <taxon>Metazoa</taxon>
        <taxon>Ecdysozoa</taxon>
        <taxon>Arthropoda</taxon>
        <taxon>Crustacea</taxon>
        <taxon>Multicrustacea</taxon>
        <taxon>Malacostraca</taxon>
        <taxon>Eumalacostraca</taxon>
        <taxon>Eucarida</taxon>
        <taxon>Decapoda</taxon>
        <taxon>Dendrobranchiata</taxon>
        <taxon>Penaeoidea</taxon>
        <taxon>Penaeidae</taxon>
        <taxon>Penaeus</taxon>
    </lineage>
</organism>
<keyword evidence="7" id="KW-1185">Reference proteome</keyword>
<proteinExistence type="predicted"/>
<feature type="domain" description="TMEM131L fifth Ig-like" evidence="5">
    <location>
        <begin position="739"/>
        <end position="804"/>
    </location>
</feature>
<dbReference type="GO" id="GO:0016020">
    <property type="term" value="C:membrane"/>
    <property type="evidence" value="ECO:0007669"/>
    <property type="project" value="TreeGrafter"/>
</dbReference>
<evidence type="ECO:0000259" key="3">
    <source>
        <dbReference type="Pfam" id="PF24498"/>
    </source>
</evidence>
<feature type="transmembrane region" description="Helical" evidence="2">
    <location>
        <begin position="86"/>
        <end position="106"/>
    </location>
</feature>
<evidence type="ECO:0000259" key="4">
    <source>
        <dbReference type="Pfam" id="PF24499"/>
    </source>
</evidence>
<feature type="compositionally biased region" description="Polar residues" evidence="1">
    <location>
        <begin position="938"/>
        <end position="959"/>
    </location>
</feature>
<evidence type="ECO:0000256" key="2">
    <source>
        <dbReference type="SAM" id="Phobius"/>
    </source>
</evidence>
<feature type="compositionally biased region" description="Low complexity" evidence="1">
    <location>
        <begin position="1271"/>
        <end position="1289"/>
    </location>
</feature>
<sequence length="1579" mass="169631">MDSAAGLRCSDNTSITKFYNGAALGVSLVVSFLLLPPHPLSLSPLPPPSPALLSPPLLPCLYLTLLPSLFLPPIPLFSHPTSSFPLYFPSLLRSLYLSLLSFPASYKPLYGFRIHGHADKSFQQCGGCCWWCGRGLGGRGGGGTSNPGSEPRNLTLTNTFPCPVVIYNLTLPEEARKHFEIGWDGPVVIEENLSAHVATLRLLSVGTDARLSTTVTVHTNVTTIKIPLRAYNGKLTKYIPPLGGDSWLDFGTLGMGEQRDIFFYVINENPVELRLRGWGSNLTRSAVELMGVEEGNLTTIKNRNNMTYTSKSLFLKPHHYAVFRIGVLTPDTEGIFIAEAFVQTQFEQIKIPFRLRTADGSLSVVPNTIVFDHAFPGKISKQNLHILSTFGHPMSVKEVKPLPADSRFSYEPSQSSLLTLQAGHKSHVGRLVFDPKVECGSECYTGFPLTSKAGQQWVNTLSLTSHVADTDTSLYSTLRSRYLNLSTTVFNTSIVLHTSEVHGFHFTAKAVLTWPGLSSPSHVSFPLTQALNTSIQEVFLENPASVPVVAQILLLHHYPATQQLLSLLPTGEMLLNESGNGASSDVFTLVDGDSLAAGGGTTTARGSSMPPPAPEITSGLAQHRRTLEEQFKTRVAKDSIALILEPGVKVKVRVSFTPPDEKLYSTVLLVRNNLTVIDKVLVKGRGGRGFLKFANRKPGSALPLAFNIGAKHLKDCDNGRSSKYYQPNFTVKRSFTARNTGELPVQVWGFNINDLPCEGYGFKVLNCEGFELAPNASHKVDIAFTPDFTLSKVQQRLVIHTSLGLVSGPEEEAAAPSESQAQPGRVEYSLVATVPTHLLAQCGAAVPRPSWEPLLYYAILPLMAAMLIGALILAALEADHILRSTKIAMTTSVPSNGHAPAFDKSKVFDLKNIAHHDSKGAPLKNGYANGHAQVESLKASSPVCSGSSNKKSTAPSSTGEIIANGRKSASGASSSKKVGNNQITSSSTKSKYTKQSDSKLGPASGESISVISDISANQNQNRKSKGYNNKSNSSRSSESPMSWRSFFSRAVSAKEDNAMGAATAKNEPANPKKSPNTRNKEEASVLKQSVGTETDLHIENCSKLRRRNKPSVEEETSSTTTESSNTDELSISERDTPLSKSSDVASVSGTTGKGGKRRSVRAKGGKGTSMETGRVASSALDDELGFEISTKVKGLKKLKESSGRSNFGGDIYQPNTLELPYTLKHIRQKDSDRPKENHRNPKGTTNKNKDSGESMGSTGSSPVPKWDESRSASGDGTSATSASTSGMATHNKPQTQPQPLAPRESSYSAILLGTDKQKAKVTPFVKVPPEMKKIEKPLGVIGQKAGNGGSSTNSSGMGGLHSTSNPVTSAAVPPLSSNSLFTIPDNNYSHRLKEEAYSRSLYSGFGDNAALSGPQNNNSSHSWDPKTLTVPAMRPPPGLVQAHEFVRHHGPLTDEDWQYCNPQVGGSLWSDGSAYHNNNMGMNANSTPPPSLWDSLSNIWSPPFWSNQGTSCPPNTPSPWGSSSLPKASTPPVMSDANGAVSKGLGFDPFHSDNNIWSAPGSGHTGDLWAPPVSNKKEA</sequence>
<feature type="region of interest" description="Disordered" evidence="1">
    <location>
        <begin position="1558"/>
        <end position="1579"/>
    </location>
</feature>
<feature type="compositionally biased region" description="Low complexity" evidence="1">
    <location>
        <begin position="1026"/>
        <end position="1042"/>
    </location>
</feature>
<gene>
    <name evidence="6" type="ORF">C7M84_000980</name>
</gene>
<evidence type="ECO:0000313" key="7">
    <source>
        <dbReference type="Proteomes" id="UP000283509"/>
    </source>
</evidence>
<dbReference type="Pfam" id="PF24499">
    <property type="entry name" value="Ig_TMEM131L_4"/>
    <property type="match status" value="2"/>
</dbReference>
<dbReference type="InterPro" id="IPR055435">
    <property type="entry name" value="Ig_TMEM131L_3"/>
</dbReference>
<dbReference type="STRING" id="6689.A0A423TV24"/>
<feature type="region of interest" description="Disordered" evidence="1">
    <location>
        <begin position="1226"/>
        <end position="1304"/>
    </location>
</feature>
<feature type="domain" description="TMEM131L fourth Ig-like" evidence="4">
    <location>
        <begin position="622"/>
        <end position="686"/>
    </location>
</feature>
<dbReference type="InterPro" id="IPR039877">
    <property type="entry name" value="TMEM131-like"/>
</dbReference>
<dbReference type="Proteomes" id="UP000283509">
    <property type="component" value="Unassembled WGS sequence"/>
</dbReference>
<evidence type="ECO:0000259" key="5">
    <source>
        <dbReference type="Pfam" id="PF24501"/>
    </source>
</evidence>
<feature type="region of interest" description="Disordered" evidence="1">
    <location>
        <begin position="1057"/>
        <end position="1176"/>
    </location>
</feature>
<dbReference type="Pfam" id="PF24501">
    <property type="entry name" value="Ig_TMEM131L_5"/>
    <property type="match status" value="1"/>
</dbReference>
<comment type="caution">
    <text evidence="6">The sequence shown here is derived from an EMBL/GenBank/DDBJ whole genome shotgun (WGS) entry which is preliminary data.</text>
</comment>
<dbReference type="PANTHER" id="PTHR22050">
    <property type="entry name" value="RW1 PROTEIN HOMOLOG"/>
    <property type="match status" value="1"/>
</dbReference>
<evidence type="ECO:0000256" key="1">
    <source>
        <dbReference type="SAM" id="MobiDB-lite"/>
    </source>
</evidence>
<feature type="compositionally biased region" description="Polar residues" evidence="1">
    <location>
        <begin position="1138"/>
        <end position="1150"/>
    </location>
</feature>
<reference evidence="6 7" key="1">
    <citation type="submission" date="2018-04" db="EMBL/GenBank/DDBJ databases">
        <authorList>
            <person name="Zhang X."/>
            <person name="Yuan J."/>
            <person name="Li F."/>
            <person name="Xiang J."/>
        </authorList>
    </citation>
    <scope>NUCLEOTIDE SEQUENCE [LARGE SCALE GENOMIC DNA]</scope>
    <source>
        <tissue evidence="6">Muscle</tissue>
    </source>
</reference>
<feature type="domain" description="TMEM131L third Ig-like" evidence="3">
    <location>
        <begin position="149"/>
        <end position="231"/>
    </location>
</feature>
<dbReference type="InterPro" id="IPR055437">
    <property type="entry name" value="TMEM131L_Ig_5"/>
</dbReference>
<feature type="region of interest" description="Disordered" evidence="1">
    <location>
        <begin position="938"/>
        <end position="1042"/>
    </location>
</feature>
<feature type="compositionally biased region" description="Polar residues" evidence="1">
    <location>
        <begin position="1006"/>
        <end position="1020"/>
    </location>
</feature>
<reference evidence="6 7" key="2">
    <citation type="submission" date="2019-01" db="EMBL/GenBank/DDBJ databases">
        <title>The decoding of complex shrimp genome reveals the adaptation for benthos swimmer, frequently molting mechanism and breeding impact on genome.</title>
        <authorList>
            <person name="Sun Y."/>
            <person name="Gao Y."/>
            <person name="Yu Y."/>
        </authorList>
    </citation>
    <scope>NUCLEOTIDE SEQUENCE [LARGE SCALE GENOMIC DNA]</scope>
    <source>
        <tissue evidence="6">Muscle</tissue>
    </source>
</reference>
<evidence type="ECO:0000313" key="6">
    <source>
        <dbReference type="EMBL" id="ROT80284.1"/>
    </source>
</evidence>
<keyword evidence="2" id="KW-1133">Transmembrane helix</keyword>
<feature type="domain" description="TMEM131L fourth Ig-like" evidence="4">
    <location>
        <begin position="523"/>
        <end position="590"/>
    </location>
</feature>
<dbReference type="InterPro" id="IPR055436">
    <property type="entry name" value="Ig_TMEM131L_4"/>
</dbReference>
<feature type="compositionally biased region" description="Basic residues" evidence="1">
    <location>
        <begin position="1154"/>
        <end position="1164"/>
    </location>
</feature>
<protein>
    <recommendedName>
        <fullName evidence="8">Transmembrane protein 131</fullName>
    </recommendedName>
</protein>
<feature type="compositionally biased region" description="Low complexity" evidence="1">
    <location>
        <begin position="963"/>
        <end position="999"/>
    </location>
</feature>
<feature type="region of interest" description="Disordered" evidence="1">
    <location>
        <begin position="1341"/>
        <end position="1371"/>
    </location>
</feature>
<feature type="compositionally biased region" description="Polar residues" evidence="1">
    <location>
        <begin position="1508"/>
        <end position="1527"/>
    </location>
</feature>
<feature type="compositionally biased region" description="Basic and acidic residues" evidence="1">
    <location>
        <begin position="1228"/>
        <end position="1239"/>
    </location>
</feature>
<keyword evidence="2" id="KW-0472">Membrane</keyword>
<evidence type="ECO:0008006" key="8">
    <source>
        <dbReference type="Google" id="ProtNLM"/>
    </source>
</evidence>
<keyword evidence="2" id="KW-0812">Transmembrane</keyword>
<feature type="region of interest" description="Disordered" evidence="1">
    <location>
        <begin position="1195"/>
        <end position="1214"/>
    </location>
</feature>
<feature type="transmembrane region" description="Helical" evidence="2">
    <location>
        <begin position="18"/>
        <end position="36"/>
    </location>
</feature>
<name>A0A423TV24_PENVA</name>